<protein>
    <recommendedName>
        <fullName evidence="4">Ribosomal protein L7/L12 C-terminal domain-containing protein</fullName>
    </recommendedName>
</protein>
<feature type="transmembrane region" description="Helical" evidence="1">
    <location>
        <begin position="41"/>
        <end position="60"/>
    </location>
</feature>
<dbReference type="Proteomes" id="UP001597282">
    <property type="component" value="Unassembled WGS sequence"/>
</dbReference>
<organism evidence="2 3">
    <name type="scientific">Kroppenstedtia sanguinis</name>
    <dbReference type="NCBI Taxonomy" id="1380684"/>
    <lineage>
        <taxon>Bacteria</taxon>
        <taxon>Bacillati</taxon>
        <taxon>Bacillota</taxon>
        <taxon>Bacilli</taxon>
        <taxon>Bacillales</taxon>
        <taxon>Thermoactinomycetaceae</taxon>
        <taxon>Kroppenstedtia</taxon>
    </lineage>
</organism>
<evidence type="ECO:0008006" key="4">
    <source>
        <dbReference type="Google" id="ProtNLM"/>
    </source>
</evidence>
<feature type="transmembrane region" description="Helical" evidence="1">
    <location>
        <begin position="112"/>
        <end position="130"/>
    </location>
</feature>
<accession>A0ABW4CFF1</accession>
<keyword evidence="1" id="KW-1133">Transmembrane helix</keyword>
<dbReference type="EMBL" id="JBHTNU010000026">
    <property type="protein sequence ID" value="MFD1428505.1"/>
    <property type="molecule type" value="Genomic_DNA"/>
</dbReference>
<name>A0ABW4CFF1_9BACL</name>
<reference evidence="3" key="1">
    <citation type="journal article" date="2019" name="Int. J. Syst. Evol. Microbiol.">
        <title>The Global Catalogue of Microorganisms (GCM) 10K type strain sequencing project: providing services to taxonomists for standard genome sequencing and annotation.</title>
        <authorList>
            <consortium name="The Broad Institute Genomics Platform"/>
            <consortium name="The Broad Institute Genome Sequencing Center for Infectious Disease"/>
            <person name="Wu L."/>
            <person name="Ma J."/>
        </authorList>
    </citation>
    <scope>NUCLEOTIDE SEQUENCE [LARGE SCALE GENOMIC DNA]</scope>
    <source>
        <strain evidence="3">S1</strain>
    </source>
</reference>
<keyword evidence="1" id="KW-0472">Membrane</keyword>
<keyword evidence="3" id="KW-1185">Reference proteome</keyword>
<comment type="caution">
    <text evidence="2">The sequence shown here is derived from an EMBL/GenBank/DDBJ whole genome shotgun (WGS) entry which is preliminary data.</text>
</comment>
<gene>
    <name evidence="2" type="ORF">ACFQ4Y_16520</name>
</gene>
<feature type="transmembrane region" description="Helical" evidence="1">
    <location>
        <begin position="17"/>
        <end position="35"/>
    </location>
</feature>
<keyword evidence="1" id="KW-0812">Transmembrane</keyword>
<evidence type="ECO:0000256" key="1">
    <source>
        <dbReference type="SAM" id="Phobius"/>
    </source>
</evidence>
<proteinExistence type="predicted"/>
<evidence type="ECO:0000313" key="2">
    <source>
        <dbReference type="EMBL" id="MFD1428505.1"/>
    </source>
</evidence>
<feature type="transmembrane region" description="Helical" evidence="1">
    <location>
        <begin position="72"/>
        <end position="92"/>
    </location>
</feature>
<evidence type="ECO:0000313" key="3">
    <source>
        <dbReference type="Proteomes" id="UP001597282"/>
    </source>
</evidence>
<sequence length="189" mass="21436">MCNASQKGNVVEMNIKFFNLTGWILIWGMVALWVWYGYTDWQLVLLSAAFLCFSLGNGKIKKLKRLSVSQIMLVVFSFIVSVAIVFGLIQLANYLIHDVFHLQGALKTVVEWIAVILSLFPVVIAFSSVINRIDDSLNDSFARTSEYDDLKVEANEMMKSMTEIQTIKTLRERYGLSLVDAKNIVKSIK</sequence>